<keyword evidence="11" id="KW-0326">Glycosidase</keyword>
<evidence type="ECO:0000256" key="14">
    <source>
        <dbReference type="PIRSR" id="PIRSR001024-4"/>
    </source>
</evidence>
<dbReference type="Pfam" id="PF09260">
    <property type="entry name" value="A_amylase_dom_C"/>
    <property type="match status" value="1"/>
</dbReference>
<evidence type="ECO:0000256" key="7">
    <source>
        <dbReference type="ARBA" id="ARBA00022837"/>
    </source>
</evidence>
<dbReference type="Proteomes" id="UP000606974">
    <property type="component" value="Unassembled WGS sequence"/>
</dbReference>
<evidence type="ECO:0000256" key="12">
    <source>
        <dbReference type="PIRSR" id="PIRSR001024-1"/>
    </source>
</evidence>
<dbReference type="AlphaFoldDB" id="A0A8H7E7C2"/>
<keyword evidence="7" id="KW-0106">Calcium</keyword>
<dbReference type="Pfam" id="PF00128">
    <property type="entry name" value="Alpha-amylase"/>
    <property type="match status" value="1"/>
</dbReference>
<dbReference type="PIRSF" id="PIRSF001024">
    <property type="entry name" value="Alph-amyl_fung"/>
    <property type="match status" value="1"/>
</dbReference>
<evidence type="ECO:0000256" key="15">
    <source>
        <dbReference type="PIRSR" id="PIRSR001024-5"/>
    </source>
</evidence>
<proteinExistence type="inferred from homology"/>
<keyword evidence="8 14" id="KW-1015">Disulfide bond</keyword>
<dbReference type="InterPro" id="IPR015340">
    <property type="entry name" value="A_amylase_C_dom"/>
</dbReference>
<evidence type="ECO:0000259" key="17">
    <source>
        <dbReference type="SMART" id="SM00642"/>
    </source>
</evidence>
<dbReference type="GO" id="GO:0004556">
    <property type="term" value="F:alpha-amylase activity"/>
    <property type="evidence" value="ECO:0007669"/>
    <property type="project" value="UniProtKB-EC"/>
</dbReference>
<dbReference type="InterPro" id="IPR017853">
    <property type="entry name" value="GH"/>
</dbReference>
<feature type="signal peptide" evidence="16">
    <location>
        <begin position="1"/>
        <end position="20"/>
    </location>
</feature>
<dbReference type="SUPFAM" id="SSF51011">
    <property type="entry name" value="Glycosyl hydrolase domain"/>
    <property type="match status" value="1"/>
</dbReference>
<comment type="catalytic activity">
    <reaction evidence="1">
        <text>Endohydrolysis of (1-&gt;4)-alpha-D-glucosidic linkages in polysaccharides containing three or more (1-&gt;4)-alpha-linked D-glucose units.</text>
        <dbReference type="EC" id="3.2.1.1"/>
    </reaction>
</comment>
<evidence type="ECO:0000256" key="4">
    <source>
        <dbReference type="ARBA" id="ARBA00012595"/>
    </source>
</evidence>
<feature type="binding site" evidence="15">
    <location>
        <position position="320"/>
    </location>
    <ligand>
        <name>substrate</name>
    </ligand>
</feature>
<evidence type="ECO:0000256" key="3">
    <source>
        <dbReference type="ARBA" id="ARBA00008061"/>
    </source>
</evidence>
<dbReference type="GO" id="GO:0005509">
    <property type="term" value="F:calcium ion binding"/>
    <property type="evidence" value="ECO:0007669"/>
    <property type="project" value="InterPro"/>
</dbReference>
<dbReference type="SUPFAM" id="SSF51445">
    <property type="entry name" value="(Trans)glycosidases"/>
    <property type="match status" value="1"/>
</dbReference>
<dbReference type="GO" id="GO:0016052">
    <property type="term" value="P:carbohydrate catabolic process"/>
    <property type="evidence" value="ECO:0007669"/>
    <property type="project" value="InterPro"/>
</dbReference>
<comment type="cofactor">
    <cofactor evidence="2">
        <name>Ca(2+)</name>
        <dbReference type="ChEBI" id="CHEBI:29108"/>
    </cofactor>
</comment>
<feature type="site" description="Transition state stabilizer" evidence="13">
    <location>
        <position position="320"/>
    </location>
</feature>
<gene>
    <name evidence="18" type="ORF">GJ744_010525</name>
</gene>
<evidence type="ECO:0000256" key="11">
    <source>
        <dbReference type="ARBA" id="ARBA00023295"/>
    </source>
</evidence>
<evidence type="ECO:0000256" key="13">
    <source>
        <dbReference type="PIRSR" id="PIRSR001024-2"/>
    </source>
</evidence>
<reference evidence="18" key="1">
    <citation type="submission" date="2020-02" db="EMBL/GenBank/DDBJ databases">
        <authorList>
            <person name="Palmer J.M."/>
        </authorList>
    </citation>
    <scope>NUCLEOTIDE SEQUENCE</scope>
    <source>
        <strain evidence="18">EPUS1.4</strain>
        <tissue evidence="18">Thallus</tissue>
    </source>
</reference>
<feature type="binding site" evidence="15">
    <location>
        <position position="257"/>
    </location>
    <ligand>
        <name>substrate</name>
    </ligand>
</feature>
<evidence type="ECO:0000256" key="9">
    <source>
        <dbReference type="ARBA" id="ARBA00023180"/>
    </source>
</evidence>
<evidence type="ECO:0000256" key="2">
    <source>
        <dbReference type="ARBA" id="ARBA00001913"/>
    </source>
</evidence>
<sequence>MGRFTVILAAAAFFGGLASAGPGAAEWASRSIYQVMIDRFARSDGSSEDCTDIDSYCGGTWTGLINKLDYIQGMGFTAVQISPVVENIKEDTGYGEAYHGYWVNNMYGINENFGTAGDLSHLSQELHDRHMYLMVDVVINNMAQAIKGSMPDQTIDYSQLQPFNDEKYYHKYCNITDYDNDEIAQRCWLGVTNVALPDLDTESQEVTDMIGTWITGLVANYSIDGLRIDAAKHVNNEYLPPFVKAAGVFTFGEIYSGVVDNVCKYQKDNLISGLPNFPVYFPLIKAFTAGDMKALSDMISDVNNGCTDTSVLGTFAENHDLPRFASLVPDLALAKNAIAFTILADGIPTMYQGQEQHMPGNYSPYNRAPLWSGSESGTPYDTSAPLYNLTATLNALRNHAISIDSRYVSNHSTELFLDPSTMATRKGPDGVQIVAVFSNQGEKGGEYELSVGPGAYETGTEVIEVFSCTKSNANEAGNVTALMGAGEPKAFFPTAQMKGSGLCGYSSDAEAATNTSSGAHPSAKNGAAIAADVRWGTALLGVMGALVFWLL</sequence>
<evidence type="ECO:0000256" key="16">
    <source>
        <dbReference type="SAM" id="SignalP"/>
    </source>
</evidence>
<feature type="disulfide bond" evidence="14">
    <location>
        <begin position="263"/>
        <end position="306"/>
    </location>
</feature>
<dbReference type="EMBL" id="JAACFV010000007">
    <property type="protein sequence ID" value="KAF7513129.1"/>
    <property type="molecule type" value="Genomic_DNA"/>
</dbReference>
<feature type="active site" description="Nucleophile" evidence="12">
    <location>
        <position position="229"/>
    </location>
</feature>
<evidence type="ECO:0000313" key="19">
    <source>
        <dbReference type="Proteomes" id="UP000606974"/>
    </source>
</evidence>
<evidence type="ECO:0000256" key="10">
    <source>
        <dbReference type="ARBA" id="ARBA00023277"/>
    </source>
</evidence>
<keyword evidence="19" id="KW-1185">Reference proteome</keyword>
<comment type="caution">
    <text evidence="18">The sequence shown here is derived from an EMBL/GenBank/DDBJ whole genome shotgun (WGS) entry which is preliminary data.</text>
</comment>
<feature type="chain" id="PRO_5034080777" description="alpha-amylase" evidence="16">
    <location>
        <begin position="21"/>
        <end position="551"/>
    </location>
</feature>
<feature type="binding site" evidence="15">
    <location>
        <position position="102"/>
    </location>
    <ligand>
        <name>substrate</name>
    </ligand>
</feature>
<dbReference type="InterPro" id="IPR006047">
    <property type="entry name" value="GH13_cat_dom"/>
</dbReference>
<dbReference type="Gene3D" id="3.20.20.80">
    <property type="entry name" value="Glycosidases"/>
    <property type="match status" value="1"/>
</dbReference>
<keyword evidence="9" id="KW-0325">Glycoprotein</keyword>
<dbReference type="FunFam" id="3.20.20.80:FF:000120">
    <property type="entry name" value="Alpha-amylase A"/>
    <property type="match status" value="1"/>
</dbReference>
<dbReference type="Gene3D" id="2.60.40.1180">
    <property type="entry name" value="Golgi alpha-mannosidase II"/>
    <property type="match status" value="1"/>
</dbReference>
<evidence type="ECO:0000313" key="18">
    <source>
        <dbReference type="EMBL" id="KAF7513129.1"/>
    </source>
</evidence>
<feature type="active site" description="Proton donor" evidence="12">
    <location>
        <position position="253"/>
    </location>
</feature>
<dbReference type="PANTHER" id="PTHR10357:SF208">
    <property type="entry name" value="ALPHA-AMYLASE"/>
    <property type="match status" value="1"/>
</dbReference>
<keyword evidence="6" id="KW-0378">Hydrolase</keyword>
<keyword evidence="10" id="KW-0119">Carbohydrate metabolism</keyword>
<keyword evidence="16" id="KW-0732">Signal</keyword>
<name>A0A8H7E7C2_9EURO</name>
<organism evidence="18 19">
    <name type="scientific">Endocarpon pusillum</name>
    <dbReference type="NCBI Taxonomy" id="364733"/>
    <lineage>
        <taxon>Eukaryota</taxon>
        <taxon>Fungi</taxon>
        <taxon>Dikarya</taxon>
        <taxon>Ascomycota</taxon>
        <taxon>Pezizomycotina</taxon>
        <taxon>Eurotiomycetes</taxon>
        <taxon>Chaetothyriomycetidae</taxon>
        <taxon>Verrucariales</taxon>
        <taxon>Verrucariaceae</taxon>
        <taxon>Endocarpon</taxon>
    </lineage>
</organism>
<dbReference type="CDD" id="cd11319">
    <property type="entry name" value="AmyAc_euk_AmyA"/>
    <property type="match status" value="1"/>
</dbReference>
<feature type="disulfide bond" evidence="14">
    <location>
        <begin position="50"/>
        <end position="57"/>
    </location>
</feature>
<dbReference type="InterPro" id="IPR013777">
    <property type="entry name" value="A-amylase-like"/>
</dbReference>
<comment type="similarity">
    <text evidence="3">Belongs to the glycosyl hydrolase 13 family.</text>
</comment>
<dbReference type="PANTHER" id="PTHR10357">
    <property type="entry name" value="ALPHA-AMYLASE FAMILY MEMBER"/>
    <property type="match status" value="1"/>
</dbReference>
<evidence type="ECO:0000256" key="6">
    <source>
        <dbReference type="ARBA" id="ARBA00022801"/>
    </source>
</evidence>
<accession>A0A8H7E7C2</accession>
<feature type="domain" description="Glycosyl hydrolase family 13 catalytic" evidence="17">
    <location>
        <begin position="34"/>
        <end position="397"/>
    </location>
</feature>
<evidence type="ECO:0000256" key="1">
    <source>
        <dbReference type="ARBA" id="ARBA00000548"/>
    </source>
</evidence>
<dbReference type="SMART" id="SM00642">
    <property type="entry name" value="Aamy"/>
    <property type="match status" value="1"/>
</dbReference>
<feature type="disulfide bond" evidence="14">
    <location>
        <begin position="468"/>
        <end position="503"/>
    </location>
</feature>
<dbReference type="OrthoDB" id="204980at2759"/>
<evidence type="ECO:0000256" key="8">
    <source>
        <dbReference type="ARBA" id="ARBA00023157"/>
    </source>
</evidence>
<protein>
    <recommendedName>
        <fullName evidence="4">alpha-amylase</fullName>
        <ecNumber evidence="4">3.2.1.1</ecNumber>
    </recommendedName>
</protein>
<feature type="binding site" evidence="15">
    <location>
        <position position="227"/>
    </location>
    <ligand>
        <name>substrate</name>
    </ligand>
</feature>
<evidence type="ECO:0000256" key="5">
    <source>
        <dbReference type="ARBA" id="ARBA00022723"/>
    </source>
</evidence>
<dbReference type="InterPro" id="IPR013780">
    <property type="entry name" value="Glyco_hydro_b"/>
</dbReference>
<feature type="disulfide bond" evidence="14">
    <location>
        <begin position="173"/>
        <end position="187"/>
    </location>
</feature>
<feature type="binding site" evidence="15">
    <location>
        <position position="367"/>
    </location>
    <ligand>
        <name>substrate</name>
    </ligand>
</feature>
<dbReference type="EC" id="3.2.1.1" evidence="4"/>
<keyword evidence="5" id="KW-0479">Metal-binding</keyword>